<dbReference type="EC" id="3.1.4.-" evidence="3"/>
<gene>
    <name evidence="6" type="primary">Pde4d</name>
    <name evidence="6" type="ORF">GZH46_00336</name>
</gene>
<feature type="compositionally biased region" description="Polar residues" evidence="4">
    <location>
        <begin position="23"/>
        <end position="37"/>
    </location>
</feature>
<reference evidence="6 7" key="1">
    <citation type="submission" date="2020-10" db="EMBL/GenBank/DDBJ databases">
        <authorList>
            <person name="Klimov P.B."/>
            <person name="Dyachkov S.M."/>
            <person name="Chetverikov P.E."/>
        </authorList>
    </citation>
    <scope>NUCLEOTIDE SEQUENCE [LARGE SCALE GENOMIC DNA]</scope>
    <source>
        <strain evidence="6">BMOC 18-1129-001#AD2665</strain>
        <tissue evidence="6">Entire mites</tissue>
    </source>
</reference>
<feature type="domain" description="PDEase" evidence="5">
    <location>
        <begin position="95"/>
        <end position="433"/>
    </location>
</feature>
<dbReference type="PRINTS" id="PR00387">
    <property type="entry name" value="PDIESTERASE1"/>
</dbReference>
<evidence type="ECO:0000313" key="7">
    <source>
        <dbReference type="Proteomes" id="UP000825002"/>
    </source>
</evidence>
<sequence length="493" mass="56989">MTSLIEKSNSLRDSFDQLADHQQMNHTSTDQHSNHSNQQPQEQKEQQQLLQSWNGTMRAILTPRSSIWRESTQHRDLDRFIKNIKSMDTIPRFGTETPHEAKLAELMDNIDAWGLNIFDVHNYSQSHSLTSVMYTIFKKRNLIETFRISPQKLINYLVTLESHYLDVPYHCSIHAADVTQAIHVLLLIPSFENTFTDLEILAALFAAAIHDVDHPGVTNQYLINSDNELALMYNDTSVLENHSLAVAFKLLQNEDCDFIENLSDEQRKILRQISIDMVLATDMSKHGAIMQTIQSFHQSLKAKQCKDSNSNSSTNDSLVLTEQKERVQLLREMLHCADLSNPTKHLSIYTQWVDRIMDEFHYQGDRERSAGMPISPMCNRRTADIEMAQIGFIQAIVEPLWQMWAQLVYPHCQQMLDNIDSNRQWYEYQISNRSSRNNTSDKTTSQSHDSKEQDKLKGNQSTSSETPSSSNSSKRRTRLLEHWPFRANNTQKC</sequence>
<comment type="similarity">
    <text evidence="3">Belongs to the cyclic nucleotide phosphodiesterase family.</text>
</comment>
<dbReference type="InterPro" id="IPR002073">
    <property type="entry name" value="PDEase_catalytic_dom"/>
</dbReference>
<feature type="region of interest" description="Disordered" evidence="4">
    <location>
        <begin position="23"/>
        <end position="49"/>
    </location>
</feature>
<evidence type="ECO:0000256" key="4">
    <source>
        <dbReference type="SAM" id="MobiDB-lite"/>
    </source>
</evidence>
<dbReference type="InterPro" id="IPR023088">
    <property type="entry name" value="PDEase"/>
</dbReference>
<keyword evidence="2 3" id="KW-0378">Hydrolase</keyword>
<dbReference type="Gene3D" id="1.10.1300.10">
    <property type="entry name" value="3'5'-cyclic nucleotide phosphodiesterase, catalytic domain"/>
    <property type="match status" value="1"/>
</dbReference>
<name>A0ABQ7SCG8_9ACAR</name>
<evidence type="ECO:0000256" key="3">
    <source>
        <dbReference type="RuleBase" id="RU363067"/>
    </source>
</evidence>
<proteinExistence type="inferred from homology"/>
<organism evidence="6 7">
    <name type="scientific">Fragariocoptes setiger</name>
    <dbReference type="NCBI Taxonomy" id="1670756"/>
    <lineage>
        <taxon>Eukaryota</taxon>
        <taxon>Metazoa</taxon>
        <taxon>Ecdysozoa</taxon>
        <taxon>Arthropoda</taxon>
        <taxon>Chelicerata</taxon>
        <taxon>Arachnida</taxon>
        <taxon>Acari</taxon>
        <taxon>Acariformes</taxon>
        <taxon>Trombidiformes</taxon>
        <taxon>Prostigmata</taxon>
        <taxon>Eupodina</taxon>
        <taxon>Eriophyoidea</taxon>
        <taxon>Phytoptidae</taxon>
        <taxon>Fragariocoptes</taxon>
    </lineage>
</organism>
<dbReference type="SUPFAM" id="SSF109604">
    <property type="entry name" value="HD-domain/PDEase-like"/>
    <property type="match status" value="1"/>
</dbReference>
<dbReference type="EMBL" id="JAIFTH010000031">
    <property type="protein sequence ID" value="KAG9511109.1"/>
    <property type="molecule type" value="Genomic_DNA"/>
</dbReference>
<dbReference type="PROSITE" id="PS51845">
    <property type="entry name" value="PDEASE_I_2"/>
    <property type="match status" value="1"/>
</dbReference>
<comment type="caution">
    <text evidence="6">The sequence shown here is derived from an EMBL/GenBank/DDBJ whole genome shotgun (WGS) entry which is preliminary data.</text>
</comment>
<dbReference type="SMART" id="SM00471">
    <property type="entry name" value="HDc"/>
    <property type="match status" value="1"/>
</dbReference>
<dbReference type="PANTHER" id="PTHR11347">
    <property type="entry name" value="CYCLIC NUCLEOTIDE PHOSPHODIESTERASE"/>
    <property type="match status" value="1"/>
</dbReference>
<feature type="compositionally biased region" description="Polar residues" evidence="4">
    <location>
        <begin position="431"/>
        <end position="447"/>
    </location>
</feature>
<dbReference type="Pfam" id="PF00233">
    <property type="entry name" value="PDEase_I"/>
    <property type="match status" value="1"/>
</dbReference>
<dbReference type="PROSITE" id="PS00126">
    <property type="entry name" value="PDEASE_I_1"/>
    <property type="match status" value="1"/>
</dbReference>
<evidence type="ECO:0000256" key="2">
    <source>
        <dbReference type="ARBA" id="ARBA00022801"/>
    </source>
</evidence>
<protein>
    <recommendedName>
        <fullName evidence="3">Phosphodiesterase</fullName>
        <ecNumber evidence="3">3.1.4.-</ecNumber>
    </recommendedName>
</protein>
<evidence type="ECO:0000313" key="6">
    <source>
        <dbReference type="EMBL" id="KAG9511109.1"/>
    </source>
</evidence>
<keyword evidence="7" id="KW-1185">Reference proteome</keyword>
<feature type="compositionally biased region" description="Low complexity" evidence="4">
    <location>
        <begin position="38"/>
        <end position="49"/>
    </location>
</feature>
<dbReference type="InterPro" id="IPR003607">
    <property type="entry name" value="HD/PDEase_dom"/>
</dbReference>
<dbReference type="InterPro" id="IPR023174">
    <property type="entry name" value="PDEase_CS"/>
</dbReference>
<feature type="compositionally biased region" description="Low complexity" evidence="4">
    <location>
        <begin position="461"/>
        <end position="472"/>
    </location>
</feature>
<dbReference type="Proteomes" id="UP000825002">
    <property type="component" value="Unassembled WGS sequence"/>
</dbReference>
<keyword evidence="1 3" id="KW-0479">Metal-binding</keyword>
<feature type="region of interest" description="Disordered" evidence="4">
    <location>
        <begin position="431"/>
        <end position="493"/>
    </location>
</feature>
<dbReference type="InterPro" id="IPR036971">
    <property type="entry name" value="PDEase_catalytic_dom_sf"/>
</dbReference>
<evidence type="ECO:0000256" key="1">
    <source>
        <dbReference type="ARBA" id="ARBA00022723"/>
    </source>
</evidence>
<feature type="compositionally biased region" description="Basic and acidic residues" evidence="4">
    <location>
        <begin position="448"/>
        <end position="457"/>
    </location>
</feature>
<comment type="cofactor">
    <cofactor evidence="3">
        <name>a divalent metal cation</name>
        <dbReference type="ChEBI" id="CHEBI:60240"/>
    </cofactor>
    <text evidence="3">Binds 2 divalent metal cations per subunit. Site 1 may preferentially bind zinc ions, while site 2 has a preference for magnesium and/or manganese ions.</text>
</comment>
<evidence type="ECO:0000259" key="5">
    <source>
        <dbReference type="PROSITE" id="PS51845"/>
    </source>
</evidence>
<accession>A0ABQ7SCG8</accession>